<feature type="region of interest" description="Disordered" evidence="1">
    <location>
        <begin position="39"/>
        <end position="62"/>
    </location>
</feature>
<feature type="region of interest" description="Disordered" evidence="1">
    <location>
        <begin position="100"/>
        <end position="129"/>
    </location>
</feature>
<gene>
    <name evidence="2" type="primary">rev</name>
</gene>
<evidence type="ECO:0000256" key="1">
    <source>
        <dbReference type="SAM" id="MobiDB-lite"/>
    </source>
</evidence>
<evidence type="ECO:0000313" key="2">
    <source>
        <dbReference type="EMBL" id="ALP75962.1"/>
    </source>
</evidence>
<proteinExistence type="predicted"/>
<name>A0A1I9KI28_CAEV</name>
<feature type="compositionally biased region" description="Basic residues" evidence="1">
    <location>
        <begin position="47"/>
        <end position="62"/>
    </location>
</feature>
<organism evidence="2">
    <name type="scientific">Caprine arthritis encephalitis virus</name>
    <name type="common">CAEV</name>
    <dbReference type="NCBI Taxonomy" id="11660"/>
    <lineage>
        <taxon>Viruses</taxon>
        <taxon>Riboviria</taxon>
        <taxon>Pararnavirae</taxon>
        <taxon>Artverviricota</taxon>
        <taxon>Revtraviricetes</taxon>
        <taxon>Ortervirales</taxon>
        <taxon>Retroviridae</taxon>
        <taxon>Orthoretrovirinae</taxon>
        <taxon>Lentivirus</taxon>
        <taxon>Lentivirus capartenc</taxon>
    </lineage>
</organism>
<sequence>MVLMAKVYSYYSSRISRMHSDKSCDMCMSTSCADIQNSKYPNIPTGHSHHGKKSRRRRRKSGFWRWLRGIRRQQNRPKGDSTESLEPCLGALAELTLEGAVEEEPAKAAHPSSDNGNLDKWTAWRTPQK</sequence>
<organismHost>
    <name type="scientific">Capra hircus</name>
    <name type="common">Goat</name>
    <dbReference type="NCBI Taxonomy" id="9925"/>
</organismHost>
<reference evidence="2" key="1">
    <citation type="submission" date="2015-06" db="EMBL/GenBank/DDBJ databases">
        <authorList>
            <person name="Hoefler B.C."/>
            <person name="Straight P.D."/>
        </authorList>
    </citation>
    <scope>NUCLEOTIDE SEQUENCE</scope>
    <source>
        <strain evidence="2">Sichuan</strain>
    </source>
</reference>
<accession>A0A1I9KI28</accession>
<dbReference type="EMBL" id="KT214469">
    <property type="protein sequence ID" value="ALP75962.1"/>
    <property type="molecule type" value="Genomic_DNA"/>
</dbReference>
<protein>
    <submittedName>
        <fullName evidence="2">Rev protein</fullName>
    </submittedName>
</protein>